<dbReference type="EMBL" id="LN899822">
    <property type="protein sequence ID" value="CUV61360.1"/>
    <property type="molecule type" value="Genomic_DNA"/>
</dbReference>
<dbReference type="SUPFAM" id="SSF55729">
    <property type="entry name" value="Acyl-CoA N-acyltransferases (Nat)"/>
    <property type="match status" value="1"/>
</dbReference>
<keyword evidence="2" id="KW-0012">Acyltransferase</keyword>
<organism evidence="4">
    <name type="scientific">Ralstonia solanacearum</name>
    <name type="common">Pseudomonas solanacearum</name>
    <dbReference type="NCBI Taxonomy" id="305"/>
    <lineage>
        <taxon>Bacteria</taxon>
        <taxon>Pseudomonadati</taxon>
        <taxon>Pseudomonadota</taxon>
        <taxon>Betaproteobacteria</taxon>
        <taxon>Burkholderiales</taxon>
        <taxon>Burkholderiaceae</taxon>
        <taxon>Ralstonia</taxon>
        <taxon>Ralstonia solanacearum species complex</taxon>
    </lineage>
</organism>
<dbReference type="Gene3D" id="3.40.630.30">
    <property type="match status" value="1"/>
</dbReference>
<dbReference type="CDD" id="cd04301">
    <property type="entry name" value="NAT_SF"/>
    <property type="match status" value="1"/>
</dbReference>
<accession>A0A0S4XCC8</accession>
<sequence length="109" mass="11808">MTGLRRFVPVQAAHKAVLWGVFVDPAHRRGGVGRRLLDAAIGHARSARVLQIQLCVNTENPRAQALYRSVGFEVFGVEPRALCVGGRFYDEAHMVLRLDAGDGAVVSVG</sequence>
<keyword evidence="1 4" id="KW-0808">Transferase</keyword>
<name>A0A0S4XCC8_RALSL</name>
<proteinExistence type="predicted"/>
<dbReference type="GO" id="GO:0016747">
    <property type="term" value="F:acyltransferase activity, transferring groups other than amino-acyl groups"/>
    <property type="evidence" value="ECO:0007669"/>
    <property type="project" value="InterPro"/>
</dbReference>
<dbReference type="InterPro" id="IPR016181">
    <property type="entry name" value="Acyl_CoA_acyltransferase"/>
</dbReference>
<gene>
    <name evidence="4" type="ORF">RD1301_v1_1450001</name>
</gene>
<reference evidence="4" key="1">
    <citation type="submission" date="2015-10" db="EMBL/GenBank/DDBJ databases">
        <authorList>
            <person name="Gilbert D.G."/>
        </authorList>
    </citation>
    <scope>NUCLEOTIDE SEQUENCE</scope>
    <source>
        <strain evidence="4">Phyl III-seqv23</strain>
    </source>
</reference>
<dbReference type="AlphaFoldDB" id="A0A0S4XCC8"/>
<protein>
    <submittedName>
        <fullName evidence="4">Acetyltransferase protein</fullName>
    </submittedName>
</protein>
<dbReference type="Pfam" id="PF00583">
    <property type="entry name" value="Acetyltransf_1"/>
    <property type="match status" value="1"/>
</dbReference>
<dbReference type="InterPro" id="IPR050832">
    <property type="entry name" value="Bact_Acetyltransf"/>
</dbReference>
<dbReference type="InterPro" id="IPR000182">
    <property type="entry name" value="GNAT_dom"/>
</dbReference>
<evidence type="ECO:0000256" key="2">
    <source>
        <dbReference type="ARBA" id="ARBA00023315"/>
    </source>
</evidence>
<feature type="domain" description="N-acetyltransferase" evidence="3">
    <location>
        <begin position="1"/>
        <end position="99"/>
    </location>
</feature>
<evidence type="ECO:0000256" key="1">
    <source>
        <dbReference type="ARBA" id="ARBA00022679"/>
    </source>
</evidence>
<evidence type="ECO:0000313" key="4">
    <source>
        <dbReference type="EMBL" id="CUV61360.1"/>
    </source>
</evidence>
<evidence type="ECO:0000259" key="3">
    <source>
        <dbReference type="PROSITE" id="PS51186"/>
    </source>
</evidence>
<dbReference type="PANTHER" id="PTHR43877">
    <property type="entry name" value="AMINOALKYLPHOSPHONATE N-ACETYLTRANSFERASE-RELATED-RELATED"/>
    <property type="match status" value="1"/>
</dbReference>
<dbReference type="PROSITE" id="PS51186">
    <property type="entry name" value="GNAT"/>
    <property type="match status" value="1"/>
</dbReference>